<gene>
    <name evidence="1" type="ORF">LPLAT_LOCUS829</name>
</gene>
<dbReference type="EMBL" id="OZ034824">
    <property type="protein sequence ID" value="CAL1674069.1"/>
    <property type="molecule type" value="Genomic_DNA"/>
</dbReference>
<reference evidence="1 2" key="1">
    <citation type="submission" date="2024-04" db="EMBL/GenBank/DDBJ databases">
        <authorList>
            <consortium name="Molecular Ecology Group"/>
        </authorList>
    </citation>
    <scope>NUCLEOTIDE SEQUENCE [LARGE SCALE GENOMIC DNA]</scope>
</reference>
<sequence>MNYIIAYNSFNGGYLC</sequence>
<protein>
    <submittedName>
        <fullName evidence="1">Uncharacterized protein</fullName>
    </submittedName>
</protein>
<dbReference type="AlphaFoldDB" id="A0AAV2N3U7"/>
<organism evidence="1 2">
    <name type="scientific">Lasius platythorax</name>
    <dbReference type="NCBI Taxonomy" id="488582"/>
    <lineage>
        <taxon>Eukaryota</taxon>
        <taxon>Metazoa</taxon>
        <taxon>Ecdysozoa</taxon>
        <taxon>Arthropoda</taxon>
        <taxon>Hexapoda</taxon>
        <taxon>Insecta</taxon>
        <taxon>Pterygota</taxon>
        <taxon>Neoptera</taxon>
        <taxon>Endopterygota</taxon>
        <taxon>Hymenoptera</taxon>
        <taxon>Apocrita</taxon>
        <taxon>Aculeata</taxon>
        <taxon>Formicoidea</taxon>
        <taxon>Formicidae</taxon>
        <taxon>Formicinae</taxon>
        <taxon>Lasius</taxon>
        <taxon>Lasius</taxon>
    </lineage>
</organism>
<name>A0AAV2N3U7_9HYME</name>
<evidence type="ECO:0000313" key="2">
    <source>
        <dbReference type="Proteomes" id="UP001497644"/>
    </source>
</evidence>
<proteinExistence type="predicted"/>
<evidence type="ECO:0000313" key="1">
    <source>
        <dbReference type="EMBL" id="CAL1674069.1"/>
    </source>
</evidence>
<keyword evidence="2" id="KW-1185">Reference proteome</keyword>
<accession>A0AAV2N3U7</accession>
<dbReference type="Proteomes" id="UP001497644">
    <property type="component" value="Chromosome 1"/>
</dbReference>